<dbReference type="GO" id="GO:0048038">
    <property type="term" value="F:quinone binding"/>
    <property type="evidence" value="ECO:0007669"/>
    <property type="project" value="UniProtKB-UniRule"/>
</dbReference>
<evidence type="ECO:0000256" key="1">
    <source>
        <dbReference type="ARBA" id="ARBA00005698"/>
    </source>
</evidence>
<dbReference type="PANTHER" id="PTHR33269:SF17">
    <property type="entry name" value="NADH-UBIQUINONE OXIDOREDUCTASE CHAIN 6"/>
    <property type="match status" value="1"/>
</dbReference>
<evidence type="ECO:0000256" key="3">
    <source>
        <dbReference type="ARBA" id="ARBA00025811"/>
    </source>
</evidence>
<dbReference type="FunCoup" id="A0A1B1YR99">
    <property type="interactions" value="327"/>
</dbReference>
<dbReference type="OrthoDB" id="9795409at2"/>
<reference evidence="6" key="1">
    <citation type="submission" date="2016-03" db="EMBL/GenBank/DDBJ databases">
        <title>Complete genome sequence of Solimmundus cernigliae, representing a novel lineage of polycyclic aromatic hydrocarbon degraders within the Gammaproteobacteria.</title>
        <authorList>
            <person name="Singleton D.R."/>
            <person name="Dickey A.N."/>
            <person name="Scholl E.H."/>
            <person name="Wright F.A."/>
            <person name="Aitken M.D."/>
        </authorList>
    </citation>
    <scope>NUCLEOTIDE SEQUENCE [LARGE SCALE GENOMIC DNA]</scope>
    <source>
        <strain evidence="6">TR3.2</strain>
    </source>
</reference>
<dbReference type="KEGG" id="gbi:PG2T_03270"/>
<comment type="similarity">
    <text evidence="1 4">Belongs to the complex I subunit 6 family.</text>
</comment>
<comment type="catalytic activity">
    <reaction evidence="4">
        <text>a quinone + NADH + 5 H(+)(in) = a quinol + NAD(+) + 4 H(+)(out)</text>
        <dbReference type="Rhea" id="RHEA:57888"/>
        <dbReference type="ChEBI" id="CHEBI:15378"/>
        <dbReference type="ChEBI" id="CHEBI:24646"/>
        <dbReference type="ChEBI" id="CHEBI:57540"/>
        <dbReference type="ChEBI" id="CHEBI:57945"/>
        <dbReference type="ChEBI" id="CHEBI:132124"/>
    </reaction>
</comment>
<proteinExistence type="inferred from homology"/>
<dbReference type="Gene3D" id="1.20.120.1200">
    <property type="entry name" value="NADH-ubiquinone/plastoquinone oxidoreductase chain 6, subunit NuoJ"/>
    <property type="match status" value="1"/>
</dbReference>
<dbReference type="NCBIfam" id="NF005164">
    <property type="entry name" value="PRK06638.1-4"/>
    <property type="match status" value="1"/>
</dbReference>
<dbReference type="RefSeq" id="WP_068802811.1">
    <property type="nucleotide sequence ID" value="NZ_CP014671.1"/>
</dbReference>
<dbReference type="InterPro" id="IPR001457">
    <property type="entry name" value="NADH_UbQ/plastoQ_OxRdtase_su6"/>
</dbReference>
<comment type="subunit">
    <text evidence="3">Composed of 13 different subunits. Subunits NuoA, H, J, K, L, M, N constitute the membrane sector of the complex.</text>
</comment>
<protein>
    <recommendedName>
        <fullName evidence="2 4">NADH-quinone oxidoreductase subunit J</fullName>
        <ecNumber evidence="4">7.1.1.-</ecNumber>
    </recommendedName>
</protein>
<keyword evidence="4" id="KW-0520">NAD</keyword>
<comment type="function">
    <text evidence="4">NDH-1 shuttles electrons from NADH, via FMN and iron-sulfur (Fe-S) centers, to quinones in the respiratory chain. Couples the redox reaction to proton translocation (for every two electrons transferred, four hydrogen ions are translocated across the cytoplasmic membrane), and thus conserves the redox energy in a proton gradient.</text>
</comment>
<dbReference type="EMBL" id="CP014671">
    <property type="protein sequence ID" value="ANX03306.1"/>
    <property type="molecule type" value="Genomic_DNA"/>
</dbReference>
<dbReference type="GO" id="GO:0005886">
    <property type="term" value="C:plasma membrane"/>
    <property type="evidence" value="ECO:0007669"/>
    <property type="project" value="UniProtKB-SubCell"/>
</dbReference>
<dbReference type="EC" id="7.1.1.-" evidence="4"/>
<organism evidence="5 6">
    <name type="scientific">Immundisolibacter cernigliae</name>
    <dbReference type="NCBI Taxonomy" id="1810504"/>
    <lineage>
        <taxon>Bacteria</taxon>
        <taxon>Pseudomonadati</taxon>
        <taxon>Pseudomonadota</taxon>
        <taxon>Gammaproteobacteria</taxon>
        <taxon>Immundisolibacterales</taxon>
        <taxon>Immundisolibacteraceae</taxon>
        <taxon>Immundisolibacter</taxon>
    </lineage>
</organism>
<dbReference type="Proteomes" id="UP000092952">
    <property type="component" value="Chromosome"/>
</dbReference>
<dbReference type="STRING" id="1810504.PG2T_03270"/>
<keyword evidence="4" id="KW-1133">Transmembrane helix</keyword>
<gene>
    <name evidence="5" type="ORF">PG2T_03270</name>
</gene>
<comment type="subcellular location">
    <subcellularLocation>
        <location evidence="4">Cell membrane</location>
        <topology evidence="4">Multi-pass membrane protein</topology>
    </subcellularLocation>
</comment>
<keyword evidence="4" id="KW-0472">Membrane</keyword>
<evidence type="ECO:0000313" key="6">
    <source>
        <dbReference type="Proteomes" id="UP000092952"/>
    </source>
</evidence>
<name>A0A1B1YR99_9GAMM</name>
<dbReference type="InterPro" id="IPR042106">
    <property type="entry name" value="Nuo/plastoQ_OxRdtase_6_NuoJ"/>
</dbReference>
<dbReference type="AlphaFoldDB" id="A0A1B1YR99"/>
<feature type="transmembrane region" description="Helical" evidence="4">
    <location>
        <begin position="91"/>
        <end position="111"/>
    </location>
</feature>
<dbReference type="InParanoid" id="A0A1B1YR99"/>
<feature type="transmembrane region" description="Helical" evidence="4">
    <location>
        <begin position="144"/>
        <end position="167"/>
    </location>
</feature>
<accession>A0A1B1YR99</accession>
<keyword evidence="6" id="KW-1185">Reference proteome</keyword>
<evidence type="ECO:0000313" key="5">
    <source>
        <dbReference type="EMBL" id="ANX03306.1"/>
    </source>
</evidence>
<evidence type="ECO:0000256" key="4">
    <source>
        <dbReference type="RuleBase" id="RU004429"/>
    </source>
</evidence>
<feature type="transmembrane region" description="Helical" evidence="4">
    <location>
        <begin position="55"/>
        <end position="79"/>
    </location>
</feature>
<dbReference type="Pfam" id="PF00499">
    <property type="entry name" value="Oxidored_q3"/>
    <property type="match status" value="1"/>
</dbReference>
<keyword evidence="4" id="KW-0874">Quinone</keyword>
<keyword evidence="5" id="KW-0830">Ubiquinone</keyword>
<dbReference type="GO" id="GO:0008137">
    <property type="term" value="F:NADH dehydrogenase (ubiquinone) activity"/>
    <property type="evidence" value="ECO:0007669"/>
    <property type="project" value="UniProtKB-UniRule"/>
</dbReference>
<feature type="transmembrane region" description="Helical" evidence="4">
    <location>
        <begin position="32"/>
        <end position="49"/>
    </location>
</feature>
<keyword evidence="4" id="KW-1003">Cell membrane</keyword>
<keyword evidence="4" id="KW-0812">Transmembrane</keyword>
<sequence length="209" mass="22592">MGTEKFVFYLLSAILVFAAGMVVSVRNAVRAVLFLVLAFFTCAGLWLILEAEFLAIALVLVYVGAVMVLWLFVVMMLDVDRAELREGFGSHLPLGLAVTLLIVFEMVLVYGTGQLDTALARPPLPDATGVSNVEAIAAVLYTEYAYPFEIAAVILLIGMVAAIGLTFRGVRASKYISPSAQVHVTPRGRMHLLDLPRGEGGEDDSAKDR</sequence>
<dbReference type="PANTHER" id="PTHR33269">
    <property type="entry name" value="NADH-UBIQUINONE OXIDOREDUCTASE CHAIN 6"/>
    <property type="match status" value="1"/>
</dbReference>
<feature type="transmembrane region" description="Helical" evidence="4">
    <location>
        <begin position="6"/>
        <end position="25"/>
    </location>
</feature>
<evidence type="ECO:0000256" key="2">
    <source>
        <dbReference type="ARBA" id="ARBA00019907"/>
    </source>
</evidence>